<dbReference type="GO" id="GO:0016787">
    <property type="term" value="F:hydrolase activity"/>
    <property type="evidence" value="ECO:0007669"/>
    <property type="project" value="UniProtKB-KW"/>
</dbReference>
<dbReference type="InterPro" id="IPR029058">
    <property type="entry name" value="AB_hydrolase_fold"/>
</dbReference>
<dbReference type="AlphaFoldDB" id="A0A9D1ACM9"/>
<dbReference type="InterPro" id="IPR000801">
    <property type="entry name" value="Esterase-like"/>
</dbReference>
<gene>
    <name evidence="1" type="ORF">IAB31_09230</name>
</gene>
<dbReference type="PANTHER" id="PTHR48098">
    <property type="entry name" value="ENTEROCHELIN ESTERASE-RELATED"/>
    <property type="match status" value="1"/>
</dbReference>
<comment type="caution">
    <text evidence="1">The sequence shown here is derived from an EMBL/GenBank/DDBJ whole genome shotgun (WGS) entry which is preliminary data.</text>
</comment>
<accession>A0A9D1ACM9</accession>
<dbReference type="Proteomes" id="UP000886757">
    <property type="component" value="Unassembled WGS sequence"/>
</dbReference>
<evidence type="ECO:0000313" key="1">
    <source>
        <dbReference type="EMBL" id="HIR14088.1"/>
    </source>
</evidence>
<dbReference type="InterPro" id="IPR050583">
    <property type="entry name" value="Mycobacterial_A85_antigen"/>
</dbReference>
<sequence length="221" mass="24947">MKIADKDVTVFKGREPEAPLVILNTVGEEGEPVYQELRKETDRDFSMAAVGGLNWEEEMTPWPLPDSEKGRLPGSGGGDKYLGKLTEILLPEVLRQLPARPRYTALAGYSLGGLFAVYAMYKTDQFARIASASGSLWYPGFLSFARGNPLMRKPDRLYFSLGNREAKTRNRMMKTVEENTRELAEWYKCQGIDVTYRENPGNHFQDAARRMAAGIAWILED</sequence>
<keyword evidence="1" id="KW-0378">Hydrolase</keyword>
<reference evidence="1" key="1">
    <citation type="submission" date="2020-10" db="EMBL/GenBank/DDBJ databases">
        <authorList>
            <person name="Gilroy R."/>
        </authorList>
    </citation>
    <scope>NUCLEOTIDE SEQUENCE</scope>
    <source>
        <strain evidence="1">ChiSjej4B22-8148</strain>
    </source>
</reference>
<dbReference type="SUPFAM" id="SSF53474">
    <property type="entry name" value="alpha/beta-Hydrolases"/>
    <property type="match status" value="1"/>
</dbReference>
<dbReference type="Pfam" id="PF00756">
    <property type="entry name" value="Esterase"/>
    <property type="match status" value="1"/>
</dbReference>
<dbReference type="Gene3D" id="3.40.50.1820">
    <property type="entry name" value="alpha/beta hydrolase"/>
    <property type="match status" value="1"/>
</dbReference>
<evidence type="ECO:0000313" key="2">
    <source>
        <dbReference type="Proteomes" id="UP000886757"/>
    </source>
</evidence>
<reference evidence="1" key="2">
    <citation type="journal article" date="2021" name="PeerJ">
        <title>Extensive microbial diversity within the chicken gut microbiome revealed by metagenomics and culture.</title>
        <authorList>
            <person name="Gilroy R."/>
            <person name="Ravi A."/>
            <person name="Getino M."/>
            <person name="Pursley I."/>
            <person name="Horton D.L."/>
            <person name="Alikhan N.F."/>
            <person name="Baker D."/>
            <person name="Gharbi K."/>
            <person name="Hall N."/>
            <person name="Watson M."/>
            <person name="Adriaenssens E.M."/>
            <person name="Foster-Nyarko E."/>
            <person name="Jarju S."/>
            <person name="Secka A."/>
            <person name="Antonio M."/>
            <person name="Oren A."/>
            <person name="Chaudhuri R.R."/>
            <person name="La Ragione R."/>
            <person name="Hildebrand F."/>
            <person name="Pallen M.J."/>
        </authorList>
    </citation>
    <scope>NUCLEOTIDE SEQUENCE</scope>
    <source>
        <strain evidence="1">ChiSjej4B22-8148</strain>
    </source>
</reference>
<dbReference type="PANTHER" id="PTHR48098:SF6">
    <property type="entry name" value="FERRI-BACILLIBACTIN ESTERASE BESA"/>
    <property type="match status" value="1"/>
</dbReference>
<protein>
    <submittedName>
        <fullName evidence="1">Alpha/beta hydrolase</fullName>
    </submittedName>
</protein>
<dbReference type="EMBL" id="DVGK01000107">
    <property type="protein sequence ID" value="HIR14088.1"/>
    <property type="molecule type" value="Genomic_DNA"/>
</dbReference>
<proteinExistence type="predicted"/>
<organism evidence="1 2">
    <name type="scientific">Candidatus Choladousia intestinavium</name>
    <dbReference type="NCBI Taxonomy" id="2840727"/>
    <lineage>
        <taxon>Bacteria</taxon>
        <taxon>Bacillati</taxon>
        <taxon>Bacillota</taxon>
        <taxon>Clostridia</taxon>
        <taxon>Lachnospirales</taxon>
        <taxon>Lachnospiraceae</taxon>
        <taxon>Lachnospiraceae incertae sedis</taxon>
        <taxon>Candidatus Choladousia</taxon>
    </lineage>
</organism>
<name>A0A9D1ACM9_9FIRM</name>